<proteinExistence type="predicted"/>
<protein>
    <submittedName>
        <fullName evidence="1">Uncharacterized protein</fullName>
    </submittedName>
</protein>
<dbReference type="Proteomes" id="UP000187283">
    <property type="component" value="Unassembled WGS sequence"/>
</dbReference>
<sequence>MNRSKSYCTPPEQKGGCLLQLVPRHQVISSECTDLQFFRVQQPIQLLVMDPDLSCSSEVPTRASIYNSDNTNFGVLHLVSGYIGTVNFTT</sequence>
<organism evidence="1 2">
    <name type="scientific">Smittium culicis</name>
    <dbReference type="NCBI Taxonomy" id="133412"/>
    <lineage>
        <taxon>Eukaryota</taxon>
        <taxon>Fungi</taxon>
        <taxon>Fungi incertae sedis</taxon>
        <taxon>Zoopagomycota</taxon>
        <taxon>Kickxellomycotina</taxon>
        <taxon>Harpellomycetes</taxon>
        <taxon>Harpellales</taxon>
        <taxon>Legeriomycetaceae</taxon>
        <taxon>Smittium</taxon>
    </lineage>
</organism>
<name>A0A1R1XSS1_9FUNG</name>
<accession>A0A1R1XSS1</accession>
<keyword evidence="2" id="KW-1185">Reference proteome</keyword>
<dbReference type="AlphaFoldDB" id="A0A1R1XSS1"/>
<comment type="caution">
    <text evidence="1">The sequence shown here is derived from an EMBL/GenBank/DDBJ whole genome shotgun (WGS) entry which is preliminary data.</text>
</comment>
<dbReference type="EMBL" id="LSSN01001965">
    <property type="protein sequence ID" value="OMJ17702.1"/>
    <property type="molecule type" value="Genomic_DNA"/>
</dbReference>
<evidence type="ECO:0000313" key="1">
    <source>
        <dbReference type="EMBL" id="OMJ17702.1"/>
    </source>
</evidence>
<reference evidence="1 2" key="1">
    <citation type="submission" date="2017-01" db="EMBL/GenBank/DDBJ databases">
        <authorList>
            <person name="Mah S.A."/>
            <person name="Swanson W.J."/>
            <person name="Moy G.W."/>
            <person name="Vacquier V.D."/>
        </authorList>
    </citation>
    <scope>NUCLEOTIDE SEQUENCE [LARGE SCALE GENOMIC DNA]</scope>
    <source>
        <strain evidence="1 2">GSMNP</strain>
    </source>
</reference>
<evidence type="ECO:0000313" key="2">
    <source>
        <dbReference type="Proteomes" id="UP000187283"/>
    </source>
</evidence>
<gene>
    <name evidence="1" type="ORF">AYI70_g5801</name>
</gene>